<dbReference type="InterPro" id="IPR011006">
    <property type="entry name" value="CheY-like_superfamily"/>
</dbReference>
<proteinExistence type="predicted"/>
<dbReference type="InterPro" id="IPR001789">
    <property type="entry name" value="Sig_transdc_resp-reg_receiver"/>
</dbReference>
<dbReference type="STRING" id="1045558.SAMN05216175_104293"/>
<dbReference type="InterPro" id="IPR005561">
    <property type="entry name" value="ANTAR"/>
</dbReference>
<dbReference type="PROSITE" id="PS50921">
    <property type="entry name" value="ANTAR"/>
    <property type="match status" value="1"/>
</dbReference>
<dbReference type="PANTHER" id="PTHR43367:SF1">
    <property type="entry name" value="TWO-COMPONENT RESPONSE REGULATOR-LIKE APRR6-RELATED"/>
    <property type="match status" value="1"/>
</dbReference>
<feature type="modified residue" description="4-aspartylphosphate" evidence="1">
    <location>
        <position position="56"/>
    </location>
</feature>
<dbReference type="InterPro" id="IPR036388">
    <property type="entry name" value="WH-like_DNA-bd_sf"/>
</dbReference>
<protein>
    <submittedName>
        <fullName evidence="4">Response regulator receiver and ANTAR domain protein</fullName>
    </submittedName>
</protein>
<dbReference type="SMART" id="SM01012">
    <property type="entry name" value="ANTAR"/>
    <property type="match status" value="1"/>
</dbReference>
<keyword evidence="5" id="KW-1185">Reference proteome</keyword>
<dbReference type="SMART" id="SM00448">
    <property type="entry name" value="REC"/>
    <property type="match status" value="1"/>
</dbReference>
<dbReference type="PROSITE" id="PS50110">
    <property type="entry name" value="RESPONSE_REGULATORY"/>
    <property type="match status" value="1"/>
</dbReference>
<dbReference type="Gene3D" id="3.40.50.2300">
    <property type="match status" value="1"/>
</dbReference>
<gene>
    <name evidence="4" type="ORF">SAMN05216175_104293</name>
</gene>
<reference evidence="5" key="1">
    <citation type="submission" date="2016-10" db="EMBL/GenBank/DDBJ databases">
        <authorList>
            <person name="Varghese N."/>
            <person name="Submissions S."/>
        </authorList>
    </citation>
    <scope>NUCLEOTIDE SEQUENCE [LARGE SCALE GENOMIC DNA]</scope>
    <source>
        <strain evidence="5">CGMCC 1.10971</strain>
    </source>
</reference>
<dbReference type="Proteomes" id="UP000198623">
    <property type="component" value="Unassembled WGS sequence"/>
</dbReference>
<accession>A0A1I2Q8I6</accession>
<dbReference type="InterPro" id="IPR008327">
    <property type="entry name" value="Sig_transdc_resp-reg_antiterm"/>
</dbReference>
<dbReference type="PANTHER" id="PTHR43367">
    <property type="match status" value="1"/>
</dbReference>
<evidence type="ECO:0000256" key="1">
    <source>
        <dbReference type="PROSITE-ProRule" id="PRU00169"/>
    </source>
</evidence>
<dbReference type="RefSeq" id="WP_244889928.1">
    <property type="nucleotide sequence ID" value="NZ_FOOU01000004.1"/>
</dbReference>
<evidence type="ECO:0000313" key="4">
    <source>
        <dbReference type="EMBL" id="SFG24618.1"/>
    </source>
</evidence>
<dbReference type="Gene3D" id="1.10.10.10">
    <property type="entry name" value="Winged helix-like DNA-binding domain superfamily/Winged helix DNA-binding domain"/>
    <property type="match status" value="1"/>
</dbReference>
<dbReference type="Pfam" id="PF00072">
    <property type="entry name" value="Response_reg"/>
    <property type="match status" value="1"/>
</dbReference>
<evidence type="ECO:0000259" key="2">
    <source>
        <dbReference type="PROSITE" id="PS50110"/>
    </source>
</evidence>
<sequence length="201" mass="22771">MKNRLTVLVIDEDKERAALLEQALRDQGYEVLGRLHSTDLMADKVDVLKPDIIIIDLDSPDRDVLENMALMNQSCPRPVIMFAEQGDQATIEKAIRSGVSAYVVDGLEQHRIKAILDVAIARFREFQAIRSELNHVHGELNQARTELADRNLTEKAKILIMKHNNCTEDKAHQAMRKMAMDQQKPLIEIAKSIISVLELLP</sequence>
<dbReference type="SUPFAM" id="SSF52172">
    <property type="entry name" value="CheY-like"/>
    <property type="match status" value="1"/>
</dbReference>
<organism evidence="4 5">
    <name type="scientific">Neptunomonas qingdaonensis</name>
    <dbReference type="NCBI Taxonomy" id="1045558"/>
    <lineage>
        <taxon>Bacteria</taxon>
        <taxon>Pseudomonadati</taxon>
        <taxon>Pseudomonadota</taxon>
        <taxon>Gammaproteobacteria</taxon>
        <taxon>Oceanospirillales</taxon>
        <taxon>Oceanospirillaceae</taxon>
        <taxon>Neptunomonas</taxon>
    </lineage>
</organism>
<evidence type="ECO:0000313" key="5">
    <source>
        <dbReference type="Proteomes" id="UP000198623"/>
    </source>
</evidence>
<dbReference type="GO" id="GO:0003723">
    <property type="term" value="F:RNA binding"/>
    <property type="evidence" value="ECO:0007669"/>
    <property type="project" value="InterPro"/>
</dbReference>
<dbReference type="GO" id="GO:0000160">
    <property type="term" value="P:phosphorelay signal transduction system"/>
    <property type="evidence" value="ECO:0007669"/>
    <property type="project" value="InterPro"/>
</dbReference>
<dbReference type="AlphaFoldDB" id="A0A1I2Q8I6"/>
<dbReference type="EMBL" id="FOOU01000004">
    <property type="protein sequence ID" value="SFG24618.1"/>
    <property type="molecule type" value="Genomic_DNA"/>
</dbReference>
<dbReference type="PIRSF" id="PIRSF036382">
    <property type="entry name" value="RR_antiterm"/>
    <property type="match status" value="1"/>
</dbReference>
<keyword evidence="1" id="KW-0597">Phosphoprotein</keyword>
<feature type="domain" description="Response regulatory" evidence="2">
    <location>
        <begin position="6"/>
        <end position="120"/>
    </location>
</feature>
<feature type="domain" description="ANTAR" evidence="3">
    <location>
        <begin position="133"/>
        <end position="194"/>
    </location>
</feature>
<dbReference type="Pfam" id="PF03861">
    <property type="entry name" value="ANTAR"/>
    <property type="match status" value="1"/>
</dbReference>
<evidence type="ECO:0000259" key="3">
    <source>
        <dbReference type="PROSITE" id="PS50921"/>
    </source>
</evidence>
<name>A0A1I2Q8I6_9GAMM</name>